<dbReference type="Proteomes" id="UP000298416">
    <property type="component" value="Unassembled WGS sequence"/>
</dbReference>
<reference evidence="2" key="2">
    <citation type="submission" date="2020-08" db="EMBL/GenBank/DDBJ databases">
        <title>Plant Genome Project.</title>
        <authorList>
            <person name="Zhang R.-G."/>
        </authorList>
    </citation>
    <scope>NUCLEOTIDE SEQUENCE</scope>
    <source>
        <strain evidence="2">Huo1</strain>
        <tissue evidence="2">Leaf</tissue>
    </source>
</reference>
<dbReference type="GO" id="GO:0140658">
    <property type="term" value="F:ATP-dependent chromatin remodeler activity"/>
    <property type="evidence" value="ECO:0007669"/>
    <property type="project" value="TreeGrafter"/>
</dbReference>
<dbReference type="GO" id="GO:0042393">
    <property type="term" value="F:histone binding"/>
    <property type="evidence" value="ECO:0007669"/>
    <property type="project" value="TreeGrafter"/>
</dbReference>
<protein>
    <submittedName>
        <fullName evidence="2">Uncharacterized protein</fullName>
    </submittedName>
</protein>
<evidence type="ECO:0000256" key="1">
    <source>
        <dbReference type="ARBA" id="ARBA00023242"/>
    </source>
</evidence>
<dbReference type="Gene3D" id="6.10.250.1310">
    <property type="match status" value="1"/>
</dbReference>
<evidence type="ECO:0000313" key="2">
    <source>
        <dbReference type="EMBL" id="KAG6437334.1"/>
    </source>
</evidence>
<dbReference type="EMBL" id="PNBA02000001">
    <property type="protein sequence ID" value="KAG6437334.1"/>
    <property type="molecule type" value="Genomic_DNA"/>
</dbReference>
<organism evidence="2">
    <name type="scientific">Salvia splendens</name>
    <name type="common">Scarlet sage</name>
    <dbReference type="NCBI Taxonomy" id="180675"/>
    <lineage>
        <taxon>Eukaryota</taxon>
        <taxon>Viridiplantae</taxon>
        <taxon>Streptophyta</taxon>
        <taxon>Embryophyta</taxon>
        <taxon>Tracheophyta</taxon>
        <taxon>Spermatophyta</taxon>
        <taxon>Magnoliopsida</taxon>
        <taxon>eudicotyledons</taxon>
        <taxon>Gunneridae</taxon>
        <taxon>Pentapetalae</taxon>
        <taxon>asterids</taxon>
        <taxon>lamiids</taxon>
        <taxon>Lamiales</taxon>
        <taxon>Lamiaceae</taxon>
        <taxon>Nepetoideae</taxon>
        <taxon>Mentheae</taxon>
        <taxon>Salviinae</taxon>
        <taxon>Salvia</taxon>
        <taxon>Salvia subgen. Calosphace</taxon>
        <taxon>core Calosphace</taxon>
    </lineage>
</organism>
<dbReference type="GO" id="GO:0003682">
    <property type="term" value="F:chromatin binding"/>
    <property type="evidence" value="ECO:0007669"/>
    <property type="project" value="TreeGrafter"/>
</dbReference>
<dbReference type="GO" id="GO:0000785">
    <property type="term" value="C:chromatin"/>
    <property type="evidence" value="ECO:0007669"/>
    <property type="project" value="TreeGrafter"/>
</dbReference>
<comment type="caution">
    <text evidence="2">The sequence shown here is derived from an EMBL/GenBank/DDBJ whole genome shotgun (WGS) entry which is preliminary data.</text>
</comment>
<proteinExistence type="predicted"/>
<keyword evidence="3" id="KW-1185">Reference proteome</keyword>
<sequence length="419" mass="47329">MNDLKALQKINLESQFKQVKVFRLYSAYTVEEKALILTKLGMAPVGDVRHIRQRTCHKLLTWGAYYSFDKLQEFHAVRDTTIDSYGNWFVEDVFHELSNLLPNNDKSNVVDVQSSTILKVQQIGGVYPTDISLLGELGYPLMDNISVIEEMLTKEPPYIFWINILQGRTPSWKYFSYKSPRTRKGVQLLDYSPEECGGPTKKCRTTAGTIACRTSGAPTQRAPIVRARETCPGTHIEHKDMVCHPNSTFRATSQVLACLTHITVGPPMINLQSRLAYEREVDEIHKKYEAMLQTAEVAFLEEKKAIDSRYNKIFVSKAFVEALMQTDNKSAPHTQVLATKFSVEQAHRLIFDRLQSRAEHRSATSSCSDLHHHQASGLRAPAPHLRLSPACTVPTLPSEPPRTTFSPVSLEQVTFPLTP</sequence>
<dbReference type="PANTHER" id="PTHR45623">
    <property type="entry name" value="CHROMODOMAIN-HELICASE-DNA-BINDING PROTEIN 3-RELATED-RELATED"/>
    <property type="match status" value="1"/>
</dbReference>
<dbReference type="GO" id="GO:0016887">
    <property type="term" value="F:ATP hydrolysis activity"/>
    <property type="evidence" value="ECO:0007669"/>
    <property type="project" value="TreeGrafter"/>
</dbReference>
<accession>A0A8X8YTA9</accession>
<dbReference type="GO" id="GO:0005634">
    <property type="term" value="C:nucleus"/>
    <property type="evidence" value="ECO:0007669"/>
    <property type="project" value="TreeGrafter"/>
</dbReference>
<dbReference type="AlphaFoldDB" id="A0A8X8YTA9"/>
<gene>
    <name evidence="2" type="ORF">SASPL_102248</name>
</gene>
<evidence type="ECO:0000313" key="3">
    <source>
        <dbReference type="Proteomes" id="UP000298416"/>
    </source>
</evidence>
<name>A0A8X8YTA9_SALSN</name>
<keyword evidence="1" id="KW-0539">Nucleus</keyword>
<reference evidence="2" key="1">
    <citation type="submission" date="2018-01" db="EMBL/GenBank/DDBJ databases">
        <authorList>
            <person name="Mao J.F."/>
        </authorList>
    </citation>
    <scope>NUCLEOTIDE SEQUENCE</scope>
    <source>
        <strain evidence="2">Huo1</strain>
        <tissue evidence="2">Leaf</tissue>
    </source>
</reference>
<dbReference type="GO" id="GO:0003677">
    <property type="term" value="F:DNA binding"/>
    <property type="evidence" value="ECO:0007669"/>
    <property type="project" value="TreeGrafter"/>
</dbReference>
<dbReference type="PANTHER" id="PTHR45623:SF13">
    <property type="entry name" value="HELICASE PROTEIN MOM1"/>
    <property type="match status" value="1"/>
</dbReference>